<dbReference type="Proteomes" id="UP000651271">
    <property type="component" value="Unassembled WGS sequence"/>
</dbReference>
<feature type="transmembrane region" description="Helical" evidence="1">
    <location>
        <begin position="41"/>
        <end position="57"/>
    </location>
</feature>
<evidence type="ECO:0000313" key="2">
    <source>
        <dbReference type="EMBL" id="MBD1430352.1"/>
    </source>
</evidence>
<keyword evidence="1" id="KW-1133">Transmembrane helix</keyword>
<gene>
    <name evidence="2" type="ORF">H8B04_12375</name>
</gene>
<dbReference type="RefSeq" id="WP_190302559.1">
    <property type="nucleotide sequence ID" value="NZ_JACOIJ010000025.1"/>
</dbReference>
<sequence>MIKQSFEINTLHRGKYMLSFFSLLILGGVLSSQIPASELVKVISILFTIPLILYLSVKWSKNKSIWTLSDKVLTIQFENKIETYEIEDIDNIQSLTRSGGNLYVIHFKKKSPKRFWRNKLFSSDDDNLELHNALTAHSVEYYKM</sequence>
<evidence type="ECO:0000256" key="1">
    <source>
        <dbReference type="SAM" id="Phobius"/>
    </source>
</evidence>
<name>A0ABR7YGA7_9SPHI</name>
<keyword evidence="3" id="KW-1185">Reference proteome</keyword>
<reference evidence="2 3" key="1">
    <citation type="submission" date="2020-08" db="EMBL/GenBank/DDBJ databases">
        <title>Sphingobacterium sp. DN04309 isolated from aquaculture water.</title>
        <authorList>
            <person name="Zhang M."/>
        </authorList>
    </citation>
    <scope>NUCLEOTIDE SEQUENCE [LARGE SCALE GENOMIC DNA]</scope>
    <source>
        <strain evidence="2 3">DN04309</strain>
    </source>
</reference>
<proteinExistence type="predicted"/>
<evidence type="ECO:0000313" key="3">
    <source>
        <dbReference type="Proteomes" id="UP000651271"/>
    </source>
</evidence>
<keyword evidence="1" id="KW-0472">Membrane</keyword>
<comment type="caution">
    <text evidence="2">The sequence shown here is derived from an EMBL/GenBank/DDBJ whole genome shotgun (WGS) entry which is preliminary data.</text>
</comment>
<protein>
    <recommendedName>
        <fullName evidence="4">YcxB-like protein domain-containing protein</fullName>
    </recommendedName>
</protein>
<accession>A0ABR7YGA7</accession>
<keyword evidence="1" id="KW-0812">Transmembrane</keyword>
<dbReference type="EMBL" id="JACOIJ010000025">
    <property type="protein sequence ID" value="MBD1430352.1"/>
    <property type="molecule type" value="Genomic_DNA"/>
</dbReference>
<organism evidence="2 3">
    <name type="scientific">Sphingobacterium litopenaei</name>
    <dbReference type="NCBI Taxonomy" id="2763500"/>
    <lineage>
        <taxon>Bacteria</taxon>
        <taxon>Pseudomonadati</taxon>
        <taxon>Bacteroidota</taxon>
        <taxon>Sphingobacteriia</taxon>
        <taxon>Sphingobacteriales</taxon>
        <taxon>Sphingobacteriaceae</taxon>
        <taxon>Sphingobacterium</taxon>
    </lineage>
</organism>
<evidence type="ECO:0008006" key="4">
    <source>
        <dbReference type="Google" id="ProtNLM"/>
    </source>
</evidence>